<proteinExistence type="inferred from homology"/>
<gene>
    <name evidence="10" type="ORF">JL09_g2288</name>
</gene>
<comment type="similarity">
    <text evidence="2">Belongs to the TrpF family.</text>
</comment>
<protein>
    <recommendedName>
        <fullName evidence="4">N-(5'-phosphoribosyl)anthranilate isomerase</fullName>
        <ecNumber evidence="3">5.3.1.24</ecNumber>
    </recommendedName>
</protein>
<dbReference type="EC" id="5.3.1.24" evidence="3"/>
<keyword evidence="5" id="KW-0028">Amino-acid biosynthesis</keyword>
<organism evidence="10 11">
    <name type="scientific">Pichia kudriavzevii</name>
    <name type="common">Yeast</name>
    <name type="synonym">Issatchenkia orientalis</name>
    <dbReference type="NCBI Taxonomy" id="4909"/>
    <lineage>
        <taxon>Eukaryota</taxon>
        <taxon>Fungi</taxon>
        <taxon>Dikarya</taxon>
        <taxon>Ascomycota</taxon>
        <taxon>Saccharomycotina</taxon>
        <taxon>Pichiomycetes</taxon>
        <taxon>Pichiales</taxon>
        <taxon>Pichiaceae</taxon>
        <taxon>Pichia</taxon>
    </lineage>
</organism>
<dbReference type="InterPro" id="IPR001240">
    <property type="entry name" value="PRAI_dom"/>
</dbReference>
<dbReference type="Gene3D" id="3.20.20.70">
    <property type="entry name" value="Aldolase class I"/>
    <property type="match status" value="1"/>
</dbReference>
<dbReference type="HAMAP" id="MF_00135">
    <property type="entry name" value="PRAI"/>
    <property type="match status" value="1"/>
</dbReference>
<dbReference type="VEuPathDB" id="FungiDB:C5L36_0B08250"/>
<keyword evidence="7" id="KW-0057">Aromatic amino acid biosynthesis</keyword>
<evidence type="ECO:0000313" key="10">
    <source>
        <dbReference type="EMBL" id="KGK38558.1"/>
    </source>
</evidence>
<dbReference type="InterPro" id="IPR011060">
    <property type="entry name" value="RibuloseP-bd_barrel"/>
</dbReference>
<feature type="domain" description="N-(5'phosphoribosyl) anthranilate isomerase (PRAI)" evidence="9">
    <location>
        <begin position="50"/>
        <end position="236"/>
    </location>
</feature>
<keyword evidence="8" id="KW-0413">Isomerase</keyword>
<dbReference type="SUPFAM" id="SSF51366">
    <property type="entry name" value="Ribulose-phoshate binding barrel"/>
    <property type="match status" value="1"/>
</dbReference>
<dbReference type="AlphaFoldDB" id="A0A099P0I6"/>
<dbReference type="Proteomes" id="UP000029867">
    <property type="component" value="Unassembled WGS sequence"/>
</dbReference>
<name>A0A099P0I6_PICKU</name>
<keyword evidence="6" id="KW-0822">Tryptophan biosynthesis</keyword>
<dbReference type="Pfam" id="PF00697">
    <property type="entry name" value="PRAI"/>
    <property type="match status" value="1"/>
</dbReference>
<dbReference type="GO" id="GO:0000162">
    <property type="term" value="P:L-tryptophan biosynthetic process"/>
    <property type="evidence" value="ECO:0007669"/>
    <property type="project" value="UniProtKB-UniPathway"/>
</dbReference>
<evidence type="ECO:0000256" key="6">
    <source>
        <dbReference type="ARBA" id="ARBA00022822"/>
    </source>
</evidence>
<dbReference type="EMBL" id="JQFK01000018">
    <property type="protein sequence ID" value="KGK38558.1"/>
    <property type="molecule type" value="Genomic_DNA"/>
</dbReference>
<sequence length="247" mass="26884">MAKIIKVCGLKTADAAYTAIENGANLLGVILVPNRARTVDPQQAIEISKLCRAKRISNGSRFVDSRDLLNYMRNIDEVGPEWFEISVNQVTENGPFLVGVFRNQPLEDVIKASKELNLDFVQLHGSENVDDYSSQLDIPVISRFVLNKPGIENALMTHKFIIPLLDSEVGGEGKLIDWDDASSFGDKMKGRYILAGGLTPENVDQALNVSGCCGVDVSGGVETEGVKDLGKVKAFVVNAKNTCKQVD</sequence>
<dbReference type="CDD" id="cd00405">
    <property type="entry name" value="PRAI"/>
    <property type="match status" value="1"/>
</dbReference>
<evidence type="ECO:0000256" key="3">
    <source>
        <dbReference type="ARBA" id="ARBA00012572"/>
    </source>
</evidence>
<dbReference type="PANTHER" id="PTHR42894">
    <property type="entry name" value="N-(5'-PHOSPHORIBOSYL)ANTHRANILATE ISOMERASE"/>
    <property type="match status" value="1"/>
</dbReference>
<comment type="caution">
    <text evidence="10">The sequence shown here is derived from an EMBL/GenBank/DDBJ whole genome shotgun (WGS) entry which is preliminary data.</text>
</comment>
<reference evidence="11" key="1">
    <citation type="journal article" date="2014" name="Microb. Cell Fact.">
        <title>Exploiting Issatchenkia orientalis SD108 for succinic acid production.</title>
        <authorList>
            <person name="Xiao H."/>
            <person name="Shao Z."/>
            <person name="Jiang Y."/>
            <person name="Dole S."/>
            <person name="Zhao H."/>
        </authorList>
    </citation>
    <scope>NUCLEOTIDE SEQUENCE [LARGE SCALE GENOMIC DNA]</scope>
    <source>
        <strain evidence="11">SD108</strain>
    </source>
</reference>
<dbReference type="PANTHER" id="PTHR42894:SF1">
    <property type="entry name" value="N-(5'-PHOSPHORIBOSYL)ANTHRANILATE ISOMERASE"/>
    <property type="match status" value="1"/>
</dbReference>
<dbReference type="eggNOG" id="KOG4202">
    <property type="taxonomic scope" value="Eukaryota"/>
</dbReference>
<dbReference type="InterPro" id="IPR044643">
    <property type="entry name" value="TrpF_fam"/>
</dbReference>
<evidence type="ECO:0000256" key="4">
    <source>
        <dbReference type="ARBA" id="ARBA00022272"/>
    </source>
</evidence>
<evidence type="ECO:0000256" key="5">
    <source>
        <dbReference type="ARBA" id="ARBA00022605"/>
    </source>
</evidence>
<dbReference type="GO" id="GO:0004640">
    <property type="term" value="F:phosphoribosylanthranilate isomerase activity"/>
    <property type="evidence" value="ECO:0007669"/>
    <property type="project" value="UniProtKB-EC"/>
</dbReference>
<dbReference type="InterPro" id="IPR013785">
    <property type="entry name" value="Aldolase_TIM"/>
</dbReference>
<evidence type="ECO:0000256" key="8">
    <source>
        <dbReference type="ARBA" id="ARBA00023235"/>
    </source>
</evidence>
<evidence type="ECO:0000256" key="7">
    <source>
        <dbReference type="ARBA" id="ARBA00023141"/>
    </source>
</evidence>
<evidence type="ECO:0000313" key="11">
    <source>
        <dbReference type="Proteomes" id="UP000029867"/>
    </source>
</evidence>
<dbReference type="HOGENOM" id="CLU_076364_1_0_1"/>
<evidence type="ECO:0000256" key="2">
    <source>
        <dbReference type="ARBA" id="ARBA00007571"/>
    </source>
</evidence>
<accession>A0A099P0I6</accession>
<evidence type="ECO:0000259" key="9">
    <source>
        <dbReference type="Pfam" id="PF00697"/>
    </source>
</evidence>
<comment type="pathway">
    <text evidence="1">Amino-acid biosynthesis; L-tryptophan biosynthesis; L-tryptophan from chorismate: step 3/5.</text>
</comment>
<dbReference type="UniPathway" id="UPA00035">
    <property type="reaction ID" value="UER00042"/>
</dbReference>
<evidence type="ECO:0000256" key="1">
    <source>
        <dbReference type="ARBA" id="ARBA00004664"/>
    </source>
</evidence>